<name>A0A918F014_9ACTN</name>
<dbReference type="PANTHER" id="PTHR10138">
    <property type="entry name" value="TRYPTOPHAN 2,3-DIOXYGENASE"/>
    <property type="match status" value="1"/>
</dbReference>
<comment type="pathway">
    <text evidence="1">Amino-acid degradation; L-tryptophan degradation via kynurenine pathway; L-kynurenine from L-tryptophan: step 1/2.</text>
</comment>
<dbReference type="SUPFAM" id="SSF140959">
    <property type="entry name" value="Indolic compounds 2,3-dioxygenase-like"/>
    <property type="match status" value="1"/>
</dbReference>
<dbReference type="RefSeq" id="WP_189220629.1">
    <property type="nucleotide sequence ID" value="NZ_BMQK01000027.1"/>
</dbReference>
<keyword evidence="4" id="KW-1185">Reference proteome</keyword>
<feature type="compositionally biased region" description="Basic and acidic residues" evidence="2">
    <location>
        <begin position="14"/>
        <end position="28"/>
    </location>
</feature>
<comment type="cofactor">
    <cofactor evidence="1">
        <name>heme</name>
        <dbReference type="ChEBI" id="CHEBI:30413"/>
    </cofactor>
    <text evidence="1">Binds 1 heme group per subunit.</text>
</comment>
<comment type="subunit">
    <text evidence="1">Homotetramer.</text>
</comment>
<comment type="caution">
    <text evidence="3">The sequence shown here is derived from an EMBL/GenBank/DDBJ whole genome shotgun (WGS) entry which is preliminary data.</text>
</comment>
<sequence>MRTRPGNGPAAGPEPRDTGRSSDAERAARAASTGGCPALDGDSTPYIGYQSVDVLLSLQQPRSGSPAELPFYVMGQVEELLFKLVYEELCVVRGLLDRDQVGDAVWTLHRVRRVVDVMAHAWDVLGALAPTEFAAFRDHLNDASGLQSYMYRMVEFVLGNKKPALAALHAGVPQVHEQVERALREPSVYDAAVALLARQGAPIASRTLRRDPARPYPECPSVQEAWANVYREHTPADPVLQLAEALVDLAEGMSRWRALHLLTVERMIGAKPGTGGSSGVAWLRTVNEHRFFPELWSARSLL</sequence>
<dbReference type="InterPro" id="IPR037217">
    <property type="entry name" value="Trp/Indoleamine_2_3_dOase-like"/>
</dbReference>
<dbReference type="GO" id="GO:0019441">
    <property type="term" value="P:L-tryptophan catabolic process to kynurenine"/>
    <property type="evidence" value="ECO:0007669"/>
    <property type="project" value="UniProtKB-UniRule"/>
</dbReference>
<keyword evidence="1" id="KW-0560">Oxidoreductase</keyword>
<dbReference type="PANTHER" id="PTHR10138:SF0">
    <property type="entry name" value="TRYPTOPHAN 2,3-DIOXYGENASE"/>
    <property type="match status" value="1"/>
</dbReference>
<dbReference type="EMBL" id="BMQK01000027">
    <property type="protein sequence ID" value="GGQ88099.1"/>
    <property type="molecule type" value="Genomic_DNA"/>
</dbReference>
<dbReference type="GO" id="GO:0046872">
    <property type="term" value="F:metal ion binding"/>
    <property type="evidence" value="ECO:0007669"/>
    <property type="project" value="UniProtKB-KW"/>
</dbReference>
<keyword evidence="1" id="KW-0823">Tryptophan catabolism</keyword>
<dbReference type="InterPro" id="IPR004981">
    <property type="entry name" value="Trp_2_3_dOase"/>
</dbReference>
<comment type="similarity">
    <text evidence="1">Belongs to the tryptophan 2,3-dioxygenase family.</text>
</comment>
<dbReference type="GO" id="GO:0004833">
    <property type="term" value="F:L-tryptophan 2,3-dioxygenase activity"/>
    <property type="evidence" value="ECO:0007669"/>
    <property type="project" value="UniProtKB-UniRule"/>
</dbReference>
<evidence type="ECO:0000313" key="3">
    <source>
        <dbReference type="EMBL" id="GGQ88099.1"/>
    </source>
</evidence>
<protein>
    <recommendedName>
        <fullName evidence="1">Tryptophan 2,3-dioxygenase</fullName>
        <shortName evidence="1">TDO</shortName>
        <ecNumber evidence="1">1.13.11.11</ecNumber>
    </recommendedName>
    <alternativeName>
        <fullName evidence="1">Tryptamin 2,3-dioxygenase</fullName>
    </alternativeName>
    <alternativeName>
        <fullName evidence="1">Tryptophan oxygenase</fullName>
        <shortName evidence="1">TO</shortName>
        <shortName evidence="1">TRPO</shortName>
    </alternativeName>
    <alternativeName>
        <fullName evidence="1">Tryptophan pyrrolase</fullName>
    </alternativeName>
    <alternativeName>
        <fullName evidence="1">Tryptophanase</fullName>
    </alternativeName>
</protein>
<reference evidence="3" key="2">
    <citation type="submission" date="2020-09" db="EMBL/GenBank/DDBJ databases">
        <authorList>
            <person name="Sun Q."/>
            <person name="Ohkuma M."/>
        </authorList>
    </citation>
    <scope>NUCLEOTIDE SEQUENCE</scope>
    <source>
        <strain evidence="3">JCM 3131</strain>
    </source>
</reference>
<accession>A0A918F014</accession>
<dbReference type="AlphaFoldDB" id="A0A918F014"/>
<keyword evidence="1" id="KW-0349">Heme</keyword>
<feature type="binding site" evidence="1">
    <location>
        <position position="137"/>
    </location>
    <ligand>
        <name>substrate</name>
    </ligand>
</feature>
<organism evidence="3 4">
    <name type="scientific">Streptomyces ruber</name>
    <dbReference type="NCBI Taxonomy" id="83378"/>
    <lineage>
        <taxon>Bacteria</taxon>
        <taxon>Bacillati</taxon>
        <taxon>Actinomycetota</taxon>
        <taxon>Actinomycetes</taxon>
        <taxon>Kitasatosporales</taxon>
        <taxon>Streptomycetaceae</taxon>
        <taxon>Streptomyces</taxon>
    </lineage>
</organism>
<gene>
    <name evidence="1 3" type="primary">kynA</name>
    <name evidence="3" type="ORF">GCM10010145_66880</name>
</gene>
<dbReference type="HAMAP" id="MF_01972">
    <property type="entry name" value="T23O"/>
    <property type="match status" value="1"/>
</dbReference>
<comment type="catalytic activity">
    <reaction evidence="1">
        <text>L-tryptophan + O2 = N-formyl-L-kynurenine</text>
        <dbReference type="Rhea" id="RHEA:24536"/>
        <dbReference type="ChEBI" id="CHEBI:15379"/>
        <dbReference type="ChEBI" id="CHEBI:57912"/>
        <dbReference type="ChEBI" id="CHEBI:58629"/>
        <dbReference type="EC" id="1.13.11.11"/>
    </reaction>
</comment>
<dbReference type="EC" id="1.13.11.11" evidence="1"/>
<keyword evidence="1" id="KW-0223">Dioxygenase</keyword>
<dbReference type="GO" id="GO:0020037">
    <property type="term" value="F:heme binding"/>
    <property type="evidence" value="ECO:0007669"/>
    <property type="project" value="UniProtKB-UniRule"/>
</dbReference>
<keyword evidence="1" id="KW-0479">Metal-binding</keyword>
<dbReference type="Pfam" id="PF03301">
    <property type="entry name" value="Trp_dioxygenase"/>
    <property type="match status" value="1"/>
</dbReference>
<feature type="binding site" description="axial binding residue" evidence="1">
    <location>
        <position position="260"/>
    </location>
    <ligand>
        <name>heme</name>
        <dbReference type="ChEBI" id="CHEBI:30413"/>
    </ligand>
    <ligandPart>
        <name>Fe</name>
        <dbReference type="ChEBI" id="CHEBI:18248"/>
    </ligandPart>
</feature>
<dbReference type="GO" id="GO:0019442">
    <property type="term" value="P:L-tryptophan catabolic process to acetyl-CoA"/>
    <property type="evidence" value="ECO:0007669"/>
    <property type="project" value="TreeGrafter"/>
</dbReference>
<evidence type="ECO:0000313" key="4">
    <source>
        <dbReference type="Proteomes" id="UP000620156"/>
    </source>
</evidence>
<reference evidence="3" key="1">
    <citation type="journal article" date="2014" name="Int. J. Syst. Evol. Microbiol.">
        <title>Complete genome sequence of Corynebacterium casei LMG S-19264T (=DSM 44701T), isolated from a smear-ripened cheese.</title>
        <authorList>
            <consortium name="US DOE Joint Genome Institute (JGI-PGF)"/>
            <person name="Walter F."/>
            <person name="Albersmeier A."/>
            <person name="Kalinowski J."/>
            <person name="Ruckert C."/>
        </authorList>
    </citation>
    <scope>NUCLEOTIDE SEQUENCE</scope>
    <source>
        <strain evidence="3">JCM 3131</strain>
    </source>
</reference>
<proteinExistence type="inferred from homology"/>
<evidence type="ECO:0000256" key="2">
    <source>
        <dbReference type="SAM" id="MobiDB-lite"/>
    </source>
</evidence>
<dbReference type="Proteomes" id="UP000620156">
    <property type="component" value="Unassembled WGS sequence"/>
</dbReference>
<evidence type="ECO:0000256" key="1">
    <source>
        <dbReference type="HAMAP-Rule" id="MF_01972"/>
    </source>
</evidence>
<keyword evidence="1" id="KW-0408">Iron</keyword>
<comment type="function">
    <text evidence="1">Heme-dependent dioxygenase that catalyzes the oxidative cleavage of the L-tryptophan (L-Trp) pyrrole ring and converts L-tryptophan to N-formyl-L-kynurenine. Catalyzes the oxidative cleavage of the indole moiety.</text>
</comment>
<feature type="binding site" evidence="1">
    <location>
        <position position="274"/>
    </location>
    <ligand>
        <name>substrate</name>
    </ligand>
</feature>
<feature type="region of interest" description="Disordered" evidence="2">
    <location>
        <begin position="1"/>
        <end position="39"/>
    </location>
</feature>
<comment type="caution">
    <text evidence="1">Lacks conserved residue(s) required for the propagation of feature annotation.</text>
</comment>
<dbReference type="Gene3D" id="1.20.58.480">
    <property type="match status" value="1"/>
</dbReference>